<dbReference type="RefSeq" id="WP_064104672.1">
    <property type="nucleotide sequence ID" value="NZ_JAWFMW010000409.1"/>
</dbReference>
<protein>
    <submittedName>
        <fullName evidence="1">Host-nuclease inhibitor protein Gam</fullName>
    </submittedName>
</protein>
<dbReference type="GO" id="GO:0042262">
    <property type="term" value="P:DNA protection"/>
    <property type="evidence" value="ECO:0007669"/>
    <property type="project" value="InterPro"/>
</dbReference>
<reference evidence="2" key="1">
    <citation type="submission" date="2016-05" db="EMBL/GenBank/DDBJ databases">
        <title>Draft genome of Corynebacterium afermentans subsp. afermentans LCDC 88199T.</title>
        <authorList>
            <person name="Bernier A.-M."/>
            <person name="Bernard K."/>
        </authorList>
    </citation>
    <scope>NUCLEOTIDE SEQUENCE [LARGE SCALE GENOMIC DNA]</scope>
    <source>
        <strain evidence="2">NML01-0328</strain>
    </source>
</reference>
<accession>A0A1A9RAW4</accession>
<dbReference type="Pfam" id="PF07352">
    <property type="entry name" value="Phage_Mu_Gam"/>
    <property type="match status" value="1"/>
</dbReference>
<dbReference type="SUPFAM" id="SSF161266">
    <property type="entry name" value="Gam-like"/>
    <property type="match status" value="1"/>
</dbReference>
<evidence type="ECO:0000313" key="2">
    <source>
        <dbReference type="Proteomes" id="UP000078003"/>
    </source>
</evidence>
<dbReference type="InterPro" id="IPR009951">
    <property type="entry name" value="Host-nuc_inhib_Gam"/>
</dbReference>
<dbReference type="EMBL" id="LXSF01000012">
    <property type="protein sequence ID" value="OAM15250.1"/>
    <property type="molecule type" value="Genomic_DNA"/>
</dbReference>
<dbReference type="AlphaFoldDB" id="A0A1A9RAW4"/>
<evidence type="ECO:0000313" key="1">
    <source>
        <dbReference type="EMBL" id="OAM15250.1"/>
    </source>
</evidence>
<gene>
    <name evidence="1" type="ORF">A7P85_08700</name>
</gene>
<comment type="caution">
    <text evidence="1">The sequence shown here is derived from an EMBL/GenBank/DDBJ whole genome shotgun (WGS) entry which is preliminary data.</text>
</comment>
<dbReference type="GO" id="GO:0003690">
    <property type="term" value="F:double-stranded DNA binding"/>
    <property type="evidence" value="ECO:0007669"/>
    <property type="project" value="InterPro"/>
</dbReference>
<name>A0A1A9RAW4_EIKCO</name>
<proteinExistence type="predicted"/>
<organism evidence="1 2">
    <name type="scientific">Eikenella corrodens</name>
    <dbReference type="NCBI Taxonomy" id="539"/>
    <lineage>
        <taxon>Bacteria</taxon>
        <taxon>Pseudomonadati</taxon>
        <taxon>Pseudomonadota</taxon>
        <taxon>Betaproteobacteria</taxon>
        <taxon>Neisseriales</taxon>
        <taxon>Neisseriaceae</taxon>
        <taxon>Eikenella</taxon>
    </lineage>
</organism>
<dbReference type="Proteomes" id="UP000078003">
    <property type="component" value="Unassembled WGS sequence"/>
</dbReference>
<sequence>MAVKTKKTRLKQAAQVAAQSKDDVVAYIREIGDLTRDRERLAAAMNDGIAELQEKYANDAAPLNERIEALQDSVQLWCEANRLSITDGGKVKFADFVTGTVKWRVNPPKVSVSGVDAVIALLEADPDRSRFLRVKREVNKEAILNEQELFADGQVPGIKLVLGKEFFVIEPHDQVLEGV</sequence>
<dbReference type="Gene3D" id="1.20.5.170">
    <property type="match status" value="1"/>
</dbReference>